<feature type="compositionally biased region" description="Basic and acidic residues" evidence="1">
    <location>
        <begin position="224"/>
        <end position="234"/>
    </location>
</feature>
<organism evidence="2 3">
    <name type="scientific">Botryobasidium botryosum (strain FD-172 SS1)</name>
    <dbReference type="NCBI Taxonomy" id="930990"/>
    <lineage>
        <taxon>Eukaryota</taxon>
        <taxon>Fungi</taxon>
        <taxon>Dikarya</taxon>
        <taxon>Basidiomycota</taxon>
        <taxon>Agaricomycotina</taxon>
        <taxon>Agaricomycetes</taxon>
        <taxon>Cantharellales</taxon>
        <taxon>Botryobasidiaceae</taxon>
        <taxon>Botryobasidium</taxon>
    </lineage>
</organism>
<gene>
    <name evidence="2" type="ORF">BOTBODRAFT_39741</name>
</gene>
<evidence type="ECO:0000256" key="1">
    <source>
        <dbReference type="SAM" id="MobiDB-lite"/>
    </source>
</evidence>
<dbReference type="EMBL" id="KL198148">
    <property type="protein sequence ID" value="KDQ06219.1"/>
    <property type="molecule type" value="Genomic_DNA"/>
</dbReference>
<feature type="region of interest" description="Disordered" evidence="1">
    <location>
        <begin position="190"/>
        <end position="248"/>
    </location>
</feature>
<dbReference type="Proteomes" id="UP000027195">
    <property type="component" value="Unassembled WGS sequence"/>
</dbReference>
<proteinExistence type="predicted"/>
<dbReference type="AlphaFoldDB" id="A0A067LT13"/>
<sequence>MDVSSVVNESQYVPCVPNILIGFNYAATKIPALAVPDMFQSAVVRIAFTRHNQPDSHLRDVLYETLPIPLLRDTHMMGSIRRTLRRKFSPGFRGGLLGTSQNFTVAETTILGPNPYNFFQRTNNTASLLLFQGVDTTELRTISDIQDPSPWTALSNIGGMLSIGGVILSTLFGLGYAALLGLEDFSLFPSSQKSTQAGEDEESEKRHTEAVATGSDDGGVGGGEVHRRNGRDTENIVPPPPLNRYQTV</sequence>
<name>A0A067LT13_BOTB1</name>
<reference evidence="3" key="1">
    <citation type="journal article" date="2014" name="Proc. Natl. Acad. Sci. U.S.A.">
        <title>Extensive sampling of basidiomycete genomes demonstrates inadequacy of the white-rot/brown-rot paradigm for wood decay fungi.</title>
        <authorList>
            <person name="Riley R."/>
            <person name="Salamov A.A."/>
            <person name="Brown D.W."/>
            <person name="Nagy L.G."/>
            <person name="Floudas D."/>
            <person name="Held B.W."/>
            <person name="Levasseur A."/>
            <person name="Lombard V."/>
            <person name="Morin E."/>
            <person name="Otillar R."/>
            <person name="Lindquist E.A."/>
            <person name="Sun H."/>
            <person name="LaButti K.M."/>
            <person name="Schmutz J."/>
            <person name="Jabbour D."/>
            <person name="Luo H."/>
            <person name="Baker S.E."/>
            <person name="Pisabarro A.G."/>
            <person name="Walton J.D."/>
            <person name="Blanchette R.A."/>
            <person name="Henrissat B."/>
            <person name="Martin F."/>
            <person name="Cullen D."/>
            <person name="Hibbett D.S."/>
            <person name="Grigoriev I.V."/>
        </authorList>
    </citation>
    <scope>NUCLEOTIDE SEQUENCE [LARGE SCALE GENOMIC DNA]</scope>
    <source>
        <strain evidence="3">FD-172 SS1</strain>
    </source>
</reference>
<dbReference type="InParanoid" id="A0A067LT13"/>
<dbReference type="HOGENOM" id="CLU_076382_0_0_1"/>
<evidence type="ECO:0000313" key="2">
    <source>
        <dbReference type="EMBL" id="KDQ06219.1"/>
    </source>
</evidence>
<accession>A0A067LT13</accession>
<keyword evidence="3" id="KW-1185">Reference proteome</keyword>
<evidence type="ECO:0000313" key="3">
    <source>
        <dbReference type="Proteomes" id="UP000027195"/>
    </source>
</evidence>
<protein>
    <submittedName>
        <fullName evidence="2">Uncharacterized protein</fullName>
    </submittedName>
</protein>